<keyword evidence="5" id="KW-1185">Reference proteome</keyword>
<keyword evidence="3" id="KW-0687">Ribonucleoprotein</keyword>
<protein>
    <recommendedName>
        <fullName evidence="6">Ribosomal protein L10a</fullName>
    </recommendedName>
</protein>
<dbReference type="GO" id="GO:0005840">
    <property type="term" value="C:ribosome"/>
    <property type="evidence" value="ECO:0007669"/>
    <property type="project" value="UniProtKB-KW"/>
</dbReference>
<dbReference type="AlphaFoldDB" id="A0A452DME2"/>
<dbReference type="InterPro" id="IPR023674">
    <property type="entry name" value="Ribosomal_uL1-like"/>
</dbReference>
<dbReference type="Gene3D" id="3.30.190.20">
    <property type="match status" value="1"/>
</dbReference>
<dbReference type="Proteomes" id="UP000291000">
    <property type="component" value="Chromosome 2"/>
</dbReference>
<name>A0A452DME2_CAPHI</name>
<dbReference type="InterPro" id="IPR016095">
    <property type="entry name" value="Ribosomal_uL1_3-a/b-sand"/>
</dbReference>
<dbReference type="Ensembl" id="ENSCHIT00000001660.1">
    <property type="protein sequence ID" value="ENSCHIP00000000911.1"/>
    <property type="gene ID" value="ENSCHIG00000001100.1"/>
</dbReference>
<dbReference type="GeneTree" id="ENSGT00390000008767"/>
<proteinExistence type="inferred from homology"/>
<evidence type="ECO:0000313" key="5">
    <source>
        <dbReference type="Proteomes" id="UP000291000"/>
    </source>
</evidence>
<dbReference type="EMBL" id="LWLT01000002">
    <property type="status" value="NOT_ANNOTATED_CDS"/>
    <property type="molecule type" value="Genomic_DNA"/>
</dbReference>
<dbReference type="CDD" id="cd00403">
    <property type="entry name" value="Ribosomal_L1"/>
    <property type="match status" value="1"/>
</dbReference>
<dbReference type="Pfam" id="PF00687">
    <property type="entry name" value="Ribosomal_L1"/>
    <property type="match status" value="1"/>
</dbReference>
<reference evidence="4 5" key="1">
    <citation type="submission" date="2016-04" db="EMBL/GenBank/DDBJ databases">
        <title>Polished mammalian reference genomes with single-molecule sequencing and chromosome conformation capture applied to the Capra hircus genome.</title>
        <authorList>
            <person name="Bickhart D.M."/>
            <person name="Koren S."/>
            <person name="Rosen B."/>
            <person name="Hastie A."/>
            <person name="Liachko I."/>
            <person name="Sullivan S.T."/>
            <person name="Burton J."/>
            <person name="Sayre B.L."/>
            <person name="Huson H.J."/>
            <person name="Lee J."/>
            <person name="Lam E."/>
            <person name="Kelley C.M."/>
            <person name="Hutchison J.L."/>
            <person name="Zhou Y."/>
            <person name="Sun J."/>
            <person name="Crisa A."/>
            <person name="Schwartz J.C."/>
            <person name="Hammond J.A."/>
            <person name="Schroeder S.G."/>
            <person name="Liu G.E."/>
            <person name="Dunham M."/>
            <person name="Shendure J."/>
            <person name="Sonstegard T.S."/>
            <person name="Phillippy A.M."/>
            <person name="Van Tassell C.P."/>
            <person name="Smith T.P."/>
        </authorList>
    </citation>
    <scope>NUCLEOTIDE SEQUENCE [LARGE SCALE GENOMIC DNA]</scope>
</reference>
<reference evidence="4" key="2">
    <citation type="submission" date="2025-08" db="UniProtKB">
        <authorList>
            <consortium name="Ensembl"/>
        </authorList>
    </citation>
    <scope>IDENTIFICATION</scope>
</reference>
<evidence type="ECO:0000256" key="1">
    <source>
        <dbReference type="ARBA" id="ARBA00010531"/>
    </source>
</evidence>
<dbReference type="FunFam" id="3.30.190.20:FF:000006">
    <property type="entry name" value="Ribosomal protein"/>
    <property type="match status" value="1"/>
</dbReference>
<evidence type="ECO:0000256" key="3">
    <source>
        <dbReference type="ARBA" id="ARBA00023274"/>
    </source>
</evidence>
<dbReference type="STRING" id="9925.ENSCHIP00000000911"/>
<dbReference type="InterPro" id="IPR028364">
    <property type="entry name" value="Ribosomal_uL1/biogenesis"/>
</dbReference>
<evidence type="ECO:0000313" key="4">
    <source>
        <dbReference type="Ensembl" id="ENSCHIP00000000911.1"/>
    </source>
</evidence>
<reference evidence="4" key="3">
    <citation type="submission" date="2025-09" db="UniProtKB">
        <authorList>
            <consortium name="Ensembl"/>
        </authorList>
    </citation>
    <scope>IDENTIFICATION</scope>
</reference>
<sequence>SSSDTQKTENLWAYNSQKDKHFLGTIRLKSTPRPKLSMCVLWDQQHCEEAKVVDIPHMALRKLNKSKELVKKLAKKYDPGKFPSLLTHSENMVAKVDEVKSTIQFQMKKGLCLAVTVGHLTMTDDEVVYNIVSALNFLVSLLKKNCQNIRALCLKSTCTKAQLYISSIRNIS</sequence>
<comment type="similarity">
    <text evidence="1">Belongs to the universal ribosomal protein uL1 family.</text>
</comment>
<evidence type="ECO:0000256" key="2">
    <source>
        <dbReference type="ARBA" id="ARBA00022980"/>
    </source>
</evidence>
<dbReference type="SUPFAM" id="SSF56808">
    <property type="entry name" value="Ribosomal protein L1"/>
    <property type="match status" value="1"/>
</dbReference>
<evidence type="ECO:0008006" key="6">
    <source>
        <dbReference type="Google" id="ProtNLM"/>
    </source>
</evidence>
<accession>A0A452DME2</accession>
<dbReference type="GO" id="GO:1990904">
    <property type="term" value="C:ribonucleoprotein complex"/>
    <property type="evidence" value="ECO:0007669"/>
    <property type="project" value="UniProtKB-KW"/>
</dbReference>
<dbReference type="Gene3D" id="3.40.50.790">
    <property type="match status" value="1"/>
</dbReference>
<organism evidence="4 5">
    <name type="scientific">Capra hircus</name>
    <name type="common">Goat</name>
    <dbReference type="NCBI Taxonomy" id="9925"/>
    <lineage>
        <taxon>Eukaryota</taxon>
        <taxon>Metazoa</taxon>
        <taxon>Chordata</taxon>
        <taxon>Craniata</taxon>
        <taxon>Vertebrata</taxon>
        <taxon>Euteleostomi</taxon>
        <taxon>Mammalia</taxon>
        <taxon>Eutheria</taxon>
        <taxon>Laurasiatheria</taxon>
        <taxon>Artiodactyla</taxon>
        <taxon>Ruminantia</taxon>
        <taxon>Pecora</taxon>
        <taxon>Bovidae</taxon>
        <taxon>Caprinae</taxon>
        <taxon>Capra</taxon>
    </lineage>
</organism>
<keyword evidence="2" id="KW-0689">Ribosomal protein</keyword>